<dbReference type="Proteomes" id="UP000275078">
    <property type="component" value="Unassembled WGS sequence"/>
</dbReference>
<feature type="region of interest" description="Disordered" evidence="1">
    <location>
        <begin position="1"/>
        <end position="75"/>
    </location>
</feature>
<keyword evidence="3" id="KW-1185">Reference proteome</keyword>
<name>A0A3N4HED6_ASCIM</name>
<dbReference type="AlphaFoldDB" id="A0A3N4HED6"/>
<gene>
    <name evidence="2" type="ORF">BJ508DRAFT_232226</name>
</gene>
<accession>A0A3N4HED6</accession>
<protein>
    <recommendedName>
        <fullName evidence="4">F-box domain-containing protein</fullName>
    </recommendedName>
</protein>
<evidence type="ECO:0000313" key="3">
    <source>
        <dbReference type="Proteomes" id="UP000275078"/>
    </source>
</evidence>
<feature type="compositionally biased region" description="Basic and acidic residues" evidence="1">
    <location>
        <begin position="63"/>
        <end position="75"/>
    </location>
</feature>
<dbReference type="STRING" id="1160509.A0A3N4HED6"/>
<feature type="compositionally biased region" description="Basic and acidic residues" evidence="1">
    <location>
        <begin position="1"/>
        <end position="12"/>
    </location>
</feature>
<dbReference type="SUPFAM" id="SSF52047">
    <property type="entry name" value="RNI-like"/>
    <property type="match status" value="1"/>
</dbReference>
<proteinExistence type="predicted"/>
<dbReference type="OrthoDB" id="2125396at2759"/>
<dbReference type="Gene3D" id="3.80.10.10">
    <property type="entry name" value="Ribonuclease Inhibitor"/>
    <property type="match status" value="1"/>
</dbReference>
<reference evidence="2 3" key="1">
    <citation type="journal article" date="2018" name="Nat. Ecol. Evol.">
        <title>Pezizomycetes genomes reveal the molecular basis of ectomycorrhizal truffle lifestyle.</title>
        <authorList>
            <person name="Murat C."/>
            <person name="Payen T."/>
            <person name="Noel B."/>
            <person name="Kuo A."/>
            <person name="Morin E."/>
            <person name="Chen J."/>
            <person name="Kohler A."/>
            <person name="Krizsan K."/>
            <person name="Balestrini R."/>
            <person name="Da Silva C."/>
            <person name="Montanini B."/>
            <person name="Hainaut M."/>
            <person name="Levati E."/>
            <person name="Barry K.W."/>
            <person name="Belfiori B."/>
            <person name="Cichocki N."/>
            <person name="Clum A."/>
            <person name="Dockter R.B."/>
            <person name="Fauchery L."/>
            <person name="Guy J."/>
            <person name="Iotti M."/>
            <person name="Le Tacon F."/>
            <person name="Lindquist E.A."/>
            <person name="Lipzen A."/>
            <person name="Malagnac F."/>
            <person name="Mello A."/>
            <person name="Molinier V."/>
            <person name="Miyauchi S."/>
            <person name="Poulain J."/>
            <person name="Riccioni C."/>
            <person name="Rubini A."/>
            <person name="Sitrit Y."/>
            <person name="Splivallo R."/>
            <person name="Traeger S."/>
            <person name="Wang M."/>
            <person name="Zifcakova L."/>
            <person name="Wipf D."/>
            <person name="Zambonelli A."/>
            <person name="Paolocci F."/>
            <person name="Nowrousian M."/>
            <person name="Ottonello S."/>
            <person name="Baldrian P."/>
            <person name="Spatafora J.W."/>
            <person name="Henrissat B."/>
            <person name="Nagy L.G."/>
            <person name="Aury J.M."/>
            <person name="Wincker P."/>
            <person name="Grigoriev I.V."/>
            <person name="Bonfante P."/>
            <person name="Martin F.M."/>
        </authorList>
    </citation>
    <scope>NUCLEOTIDE SEQUENCE [LARGE SCALE GENOMIC DNA]</scope>
    <source>
        <strain evidence="2 3">RN42</strain>
    </source>
</reference>
<organism evidence="2 3">
    <name type="scientific">Ascobolus immersus RN42</name>
    <dbReference type="NCBI Taxonomy" id="1160509"/>
    <lineage>
        <taxon>Eukaryota</taxon>
        <taxon>Fungi</taxon>
        <taxon>Dikarya</taxon>
        <taxon>Ascomycota</taxon>
        <taxon>Pezizomycotina</taxon>
        <taxon>Pezizomycetes</taxon>
        <taxon>Pezizales</taxon>
        <taxon>Ascobolaceae</taxon>
        <taxon>Ascobolus</taxon>
    </lineage>
</organism>
<dbReference type="EMBL" id="ML119918">
    <property type="protein sequence ID" value="RPA71556.1"/>
    <property type="molecule type" value="Genomic_DNA"/>
</dbReference>
<evidence type="ECO:0000313" key="2">
    <source>
        <dbReference type="EMBL" id="RPA71556.1"/>
    </source>
</evidence>
<evidence type="ECO:0000256" key="1">
    <source>
        <dbReference type="SAM" id="MobiDB-lite"/>
    </source>
</evidence>
<sequence>MGPHPRDHDTDSPRYSIFGGHLSSTSIFGGPGPSSPQPDASPSSTPALTTSIFGGAAPPSPPHSDESSSSHDEYARLTTTASRLSTLISDLTTEVDAIQRTYEAAEGLADHSDDEAHPVRAGIALPSDEEAARLRPNAPFLPLELVDAILGFVYSETAAGNREQRWKTQRTLATCGAVSRLWYHASLKYLYRAPIITVLNYAPFILTVCPGISHARHSPLSDYIHHLDLSRAHDDGRSSMLSRLIRHTQRNLRTLVAPRGAFTQACYIALSHSRCLEVLDLSCLFVSVNLVDLMRIVASLGTLRSLKLPRSYTSRNSDGEASHTWPERLQSLSVSGNINNNFFALSPPPATLEELHISHCPFVRYDTIKHLLTRLSPQLTTLEINNSLPCLPFDACNKLLPLLPNLTRLHVAVDFITSHFFDEDNAPATHPLYSLSLDSSGVQGVEKKVSPDEIFIALAGGGLGALRVLRLSKVLRWEEEVREDVEDLAVIFSERIERDKEEGISTVEREAEAGVWGF</sequence>
<feature type="compositionally biased region" description="Low complexity" evidence="1">
    <location>
        <begin position="37"/>
        <end position="51"/>
    </location>
</feature>
<evidence type="ECO:0008006" key="4">
    <source>
        <dbReference type="Google" id="ProtNLM"/>
    </source>
</evidence>
<dbReference type="InterPro" id="IPR032675">
    <property type="entry name" value="LRR_dom_sf"/>
</dbReference>